<evidence type="ECO:0000256" key="10">
    <source>
        <dbReference type="ARBA" id="ARBA00023136"/>
    </source>
</evidence>
<dbReference type="PANTHER" id="PTHR43394:SF1">
    <property type="entry name" value="ATP-BINDING CASSETTE SUB-FAMILY B MEMBER 10, MITOCHONDRIAL"/>
    <property type="match status" value="1"/>
</dbReference>
<dbReference type="GO" id="GO:0015421">
    <property type="term" value="F:ABC-type oligopeptide transporter activity"/>
    <property type="evidence" value="ECO:0007669"/>
    <property type="project" value="TreeGrafter"/>
</dbReference>
<dbReference type="PROSITE" id="PS00211">
    <property type="entry name" value="ABC_TRANSPORTER_1"/>
    <property type="match status" value="1"/>
</dbReference>
<evidence type="ECO:0000256" key="1">
    <source>
        <dbReference type="ARBA" id="ARBA00004651"/>
    </source>
</evidence>
<feature type="transmembrane region" description="Helical" evidence="11">
    <location>
        <begin position="151"/>
        <end position="167"/>
    </location>
</feature>
<evidence type="ECO:0000256" key="4">
    <source>
        <dbReference type="ARBA" id="ARBA00022692"/>
    </source>
</evidence>
<comment type="subcellular location">
    <subcellularLocation>
        <location evidence="1">Cell membrane</location>
        <topology evidence="1">Multi-pass membrane protein</topology>
    </subcellularLocation>
</comment>
<keyword evidence="10 11" id="KW-0472">Membrane</keyword>
<feature type="transmembrane region" description="Helical" evidence="11">
    <location>
        <begin position="71"/>
        <end position="93"/>
    </location>
</feature>
<dbReference type="Pfam" id="PF00005">
    <property type="entry name" value="ABC_tran"/>
    <property type="match status" value="1"/>
</dbReference>
<dbReference type="InterPro" id="IPR027417">
    <property type="entry name" value="P-loop_NTPase"/>
</dbReference>
<dbReference type="GO" id="GO:0034040">
    <property type="term" value="F:ATPase-coupled lipid transmembrane transporter activity"/>
    <property type="evidence" value="ECO:0007669"/>
    <property type="project" value="InterPro"/>
</dbReference>
<name>A0A2P6AS99_9GAMM</name>
<dbReference type="GO" id="GO:0016887">
    <property type="term" value="F:ATP hydrolysis activity"/>
    <property type="evidence" value="ECO:0007669"/>
    <property type="project" value="InterPro"/>
</dbReference>
<dbReference type="CDD" id="cd18552">
    <property type="entry name" value="ABC_6TM_MsbA_like"/>
    <property type="match status" value="1"/>
</dbReference>
<evidence type="ECO:0000256" key="6">
    <source>
        <dbReference type="ARBA" id="ARBA00022840"/>
    </source>
</evidence>
<dbReference type="GO" id="GO:0005886">
    <property type="term" value="C:plasma membrane"/>
    <property type="evidence" value="ECO:0007669"/>
    <property type="project" value="UniProtKB-SubCell"/>
</dbReference>
<dbReference type="InterPro" id="IPR036640">
    <property type="entry name" value="ABC1_TM_sf"/>
</dbReference>
<dbReference type="PROSITE" id="PS50929">
    <property type="entry name" value="ABC_TM1F"/>
    <property type="match status" value="1"/>
</dbReference>
<evidence type="ECO:0000256" key="9">
    <source>
        <dbReference type="ARBA" id="ARBA00023055"/>
    </source>
</evidence>
<dbReference type="Gene3D" id="3.40.50.300">
    <property type="entry name" value="P-loop containing nucleotide triphosphate hydrolases"/>
    <property type="match status" value="1"/>
</dbReference>
<keyword evidence="8 11" id="KW-1133">Transmembrane helix</keyword>
<reference evidence="15" key="1">
    <citation type="submission" date="2018-02" db="EMBL/GenBank/DDBJ databases">
        <title>Genome sequencing of Solimonas sp. HR-BB.</title>
        <authorList>
            <person name="Lee Y."/>
            <person name="Jeon C.O."/>
        </authorList>
    </citation>
    <scope>NUCLEOTIDE SEQUENCE [LARGE SCALE GENOMIC DNA]</scope>
    <source>
        <strain evidence="15">HR-E</strain>
    </source>
</reference>
<evidence type="ECO:0000259" key="13">
    <source>
        <dbReference type="PROSITE" id="PS50929"/>
    </source>
</evidence>
<proteinExistence type="predicted"/>
<feature type="domain" description="ABC transporter" evidence="12">
    <location>
        <begin position="347"/>
        <end position="582"/>
    </location>
</feature>
<dbReference type="SUPFAM" id="SSF90123">
    <property type="entry name" value="ABC transporter transmembrane region"/>
    <property type="match status" value="1"/>
</dbReference>
<evidence type="ECO:0000313" key="14">
    <source>
        <dbReference type="EMBL" id="PQA42354.1"/>
    </source>
</evidence>
<evidence type="ECO:0000256" key="8">
    <source>
        <dbReference type="ARBA" id="ARBA00022989"/>
    </source>
</evidence>
<evidence type="ECO:0000259" key="12">
    <source>
        <dbReference type="PROSITE" id="PS50893"/>
    </source>
</evidence>
<dbReference type="OrthoDB" id="9806127at2"/>
<protein>
    <submittedName>
        <fullName evidence="14">Lipid A export permease/ATP-binding protein MsbA</fullName>
    </submittedName>
</protein>
<dbReference type="PROSITE" id="PS50893">
    <property type="entry name" value="ABC_TRANSPORTER_2"/>
    <property type="match status" value="1"/>
</dbReference>
<evidence type="ECO:0000256" key="2">
    <source>
        <dbReference type="ARBA" id="ARBA00022448"/>
    </source>
</evidence>
<dbReference type="CDD" id="cd03251">
    <property type="entry name" value="ABCC_MsbA"/>
    <property type="match status" value="1"/>
</dbReference>
<dbReference type="NCBIfam" id="TIGR02203">
    <property type="entry name" value="MsbA_lipidA"/>
    <property type="match status" value="1"/>
</dbReference>
<evidence type="ECO:0000256" key="5">
    <source>
        <dbReference type="ARBA" id="ARBA00022741"/>
    </source>
</evidence>
<keyword evidence="5" id="KW-0547">Nucleotide-binding</keyword>
<keyword evidence="7" id="KW-1278">Translocase</keyword>
<dbReference type="InterPro" id="IPR003593">
    <property type="entry name" value="AAA+_ATPase"/>
</dbReference>
<dbReference type="Proteomes" id="UP000243900">
    <property type="component" value="Unassembled WGS sequence"/>
</dbReference>
<evidence type="ECO:0000313" key="15">
    <source>
        <dbReference type="Proteomes" id="UP000243900"/>
    </source>
</evidence>
<feature type="transmembrane region" description="Helical" evidence="11">
    <location>
        <begin position="30"/>
        <end position="51"/>
    </location>
</feature>
<dbReference type="InterPro" id="IPR011917">
    <property type="entry name" value="ABC_transpr_lipidA"/>
</dbReference>
<evidence type="ECO:0000256" key="3">
    <source>
        <dbReference type="ARBA" id="ARBA00022475"/>
    </source>
</evidence>
<dbReference type="InterPro" id="IPR003439">
    <property type="entry name" value="ABC_transporter-like_ATP-bd"/>
</dbReference>
<keyword evidence="2" id="KW-0813">Transport</keyword>
<dbReference type="SMART" id="SM00382">
    <property type="entry name" value="AAA"/>
    <property type="match status" value="1"/>
</dbReference>
<dbReference type="FunFam" id="3.40.50.300:FF:000140">
    <property type="entry name" value="Lipid A export ATP-binding/permease protein MsbA"/>
    <property type="match status" value="1"/>
</dbReference>
<evidence type="ECO:0000256" key="7">
    <source>
        <dbReference type="ARBA" id="ARBA00022967"/>
    </source>
</evidence>
<keyword evidence="3" id="KW-1003">Cell membrane</keyword>
<feature type="transmembrane region" description="Helical" evidence="11">
    <location>
        <begin position="173"/>
        <end position="190"/>
    </location>
</feature>
<dbReference type="InterPro" id="IPR039421">
    <property type="entry name" value="Type_1_exporter"/>
</dbReference>
<dbReference type="SUPFAM" id="SSF52540">
    <property type="entry name" value="P-loop containing nucleoside triphosphate hydrolases"/>
    <property type="match status" value="1"/>
</dbReference>
<dbReference type="Pfam" id="PF00664">
    <property type="entry name" value="ABC_membrane"/>
    <property type="match status" value="1"/>
</dbReference>
<accession>A0A2P6AS99</accession>
<keyword evidence="15" id="KW-1185">Reference proteome</keyword>
<dbReference type="PANTHER" id="PTHR43394">
    <property type="entry name" value="ATP-DEPENDENT PERMEASE MDL1, MITOCHONDRIAL"/>
    <property type="match status" value="1"/>
</dbReference>
<keyword evidence="6 14" id="KW-0067">ATP-binding</keyword>
<dbReference type="GO" id="GO:0005524">
    <property type="term" value="F:ATP binding"/>
    <property type="evidence" value="ECO:0007669"/>
    <property type="project" value="UniProtKB-KW"/>
</dbReference>
<feature type="transmembrane region" description="Helical" evidence="11">
    <location>
        <begin position="249"/>
        <end position="276"/>
    </location>
</feature>
<dbReference type="RefSeq" id="WP_105192375.1">
    <property type="nucleotide sequence ID" value="NZ_PTQZ01000124.1"/>
</dbReference>
<dbReference type="InterPro" id="IPR017871">
    <property type="entry name" value="ABC_transporter-like_CS"/>
</dbReference>
<feature type="domain" description="ABC transmembrane type-1" evidence="13">
    <location>
        <begin position="49"/>
        <end position="315"/>
    </location>
</feature>
<dbReference type="InterPro" id="IPR011527">
    <property type="entry name" value="ABC1_TM_dom"/>
</dbReference>
<comment type="caution">
    <text evidence="14">The sequence shown here is derived from an EMBL/GenBank/DDBJ whole genome shotgun (WGS) entry which is preliminary data.</text>
</comment>
<keyword evidence="9" id="KW-0445">Lipid transport</keyword>
<dbReference type="AlphaFoldDB" id="A0A2P6AS99"/>
<dbReference type="EMBL" id="PTQZ01000124">
    <property type="protein sequence ID" value="PQA42354.1"/>
    <property type="molecule type" value="Genomic_DNA"/>
</dbReference>
<evidence type="ECO:0000256" key="11">
    <source>
        <dbReference type="SAM" id="Phobius"/>
    </source>
</evidence>
<organism evidence="14 15">
    <name type="scientific">Amnimonas aquatica</name>
    <dbReference type="NCBI Taxonomy" id="2094561"/>
    <lineage>
        <taxon>Bacteria</taxon>
        <taxon>Pseudomonadati</taxon>
        <taxon>Pseudomonadota</taxon>
        <taxon>Gammaproteobacteria</taxon>
        <taxon>Moraxellales</taxon>
        <taxon>Moraxellaceae</taxon>
        <taxon>Amnimonas</taxon>
    </lineage>
</organism>
<dbReference type="Gene3D" id="1.20.1560.10">
    <property type="entry name" value="ABC transporter type 1, transmembrane domain"/>
    <property type="match status" value="2"/>
</dbReference>
<gene>
    <name evidence="14" type="primary">msbA</name>
    <name evidence="14" type="ORF">C5O18_06035</name>
</gene>
<keyword evidence="4 11" id="KW-0812">Transmembrane</keyword>
<sequence>MTASATPAAVPATSSWLSYKRLLGYTRKHWKLFALAVVGFILNAQTQWAAAQLLKYIITAIEARDQSSKNLFPLLIVGLFVVRGVGSFMGTYYMSMVARHVVYALRMQLFEKIMTLPARYFSDNSPGHITAKLMYNVEQVTSAATDAIKTIVREGAIVIGLVIYLFWTNWKLSLSLLIVGPFAALLVRTASKRFRKLSKKVQMAMGDLNHIAGEAINGYVVVKTYGGEAYERDRFDRASLSNLKNSMKIVVTSAINTPLVQLLMAMAMAGVIWVALQPGISGNTSPGEFVAYLTAAGLLANPIKALTEVNEKLQRGITAAQSVFEVIDEVSEPSGGTRVAGRLTGEIEFRDISFGYEPGQPVLKNFSLHVQPGQTVAIVGRSGSGKSTLVGLLPRFHDAQSGELLVDGHPITDYPVGDLRRQIALVNQKVILFNDTVANNIAYGAWRDLPREAVEHAAQTAYADEFVRKLPDGYDTRIGQDGTQLSGGQRQRLAIARAMIKDAPILILDEATSALDNESEFFIQAALERVMQNRTTLVIAHRLSTIENADLIVVMDQGRIVEQGTHTELLARDGVYAQLHSRRFSEDGGHGELG</sequence>